<reference evidence="2 3" key="1">
    <citation type="submission" date="2014-04" db="EMBL/GenBank/DDBJ databases">
        <authorList>
            <consortium name="DOE Joint Genome Institute"/>
            <person name="Kuo A."/>
            <person name="Ruytinx J."/>
            <person name="Rineau F."/>
            <person name="Colpaert J."/>
            <person name="Kohler A."/>
            <person name="Nagy L.G."/>
            <person name="Floudas D."/>
            <person name="Copeland A."/>
            <person name="Barry K.W."/>
            <person name="Cichocki N."/>
            <person name="Veneault-Fourrey C."/>
            <person name="LaButti K."/>
            <person name="Lindquist E.A."/>
            <person name="Lipzen A."/>
            <person name="Lundell T."/>
            <person name="Morin E."/>
            <person name="Murat C."/>
            <person name="Sun H."/>
            <person name="Tunlid A."/>
            <person name="Henrissat B."/>
            <person name="Grigoriev I.V."/>
            <person name="Hibbett D.S."/>
            <person name="Martin F."/>
            <person name="Nordberg H.P."/>
            <person name="Cantor M.N."/>
            <person name="Hua S.X."/>
        </authorList>
    </citation>
    <scope>NUCLEOTIDE SEQUENCE [LARGE SCALE GENOMIC DNA]</scope>
    <source>
        <strain evidence="2 3">UH-Slu-Lm8-n1</strain>
    </source>
</reference>
<dbReference type="InParanoid" id="A0A0C9ZX69"/>
<dbReference type="HOGENOM" id="CLU_196399_0_0_1"/>
<accession>A0A0C9ZX69</accession>
<evidence type="ECO:0000256" key="1">
    <source>
        <dbReference type="SAM" id="Phobius"/>
    </source>
</evidence>
<feature type="non-terminal residue" evidence="2">
    <location>
        <position position="1"/>
    </location>
</feature>
<dbReference type="Proteomes" id="UP000054485">
    <property type="component" value="Unassembled WGS sequence"/>
</dbReference>
<proteinExistence type="predicted"/>
<feature type="transmembrane region" description="Helical" evidence="1">
    <location>
        <begin position="51"/>
        <end position="70"/>
    </location>
</feature>
<dbReference type="OrthoDB" id="3251307at2759"/>
<keyword evidence="3" id="KW-1185">Reference proteome</keyword>
<gene>
    <name evidence="2" type="ORF">CY34DRAFT_152353</name>
</gene>
<sequence length="74" mass="7987">WHGPLHVSGSWAVGTFHSTATLSSEGTCSLCELRLMHCLNIFLSHHGHSGWVGLIFCRLGVLTLTLLFVVGNGN</sequence>
<organism evidence="2 3">
    <name type="scientific">Suillus luteus UH-Slu-Lm8-n1</name>
    <dbReference type="NCBI Taxonomy" id="930992"/>
    <lineage>
        <taxon>Eukaryota</taxon>
        <taxon>Fungi</taxon>
        <taxon>Dikarya</taxon>
        <taxon>Basidiomycota</taxon>
        <taxon>Agaricomycotina</taxon>
        <taxon>Agaricomycetes</taxon>
        <taxon>Agaricomycetidae</taxon>
        <taxon>Boletales</taxon>
        <taxon>Suillineae</taxon>
        <taxon>Suillaceae</taxon>
        <taxon>Suillus</taxon>
    </lineage>
</organism>
<evidence type="ECO:0000313" key="3">
    <source>
        <dbReference type="Proteomes" id="UP000054485"/>
    </source>
</evidence>
<keyword evidence="1" id="KW-0472">Membrane</keyword>
<keyword evidence="1" id="KW-1133">Transmembrane helix</keyword>
<reference evidence="3" key="2">
    <citation type="submission" date="2015-01" db="EMBL/GenBank/DDBJ databases">
        <title>Evolutionary Origins and Diversification of the Mycorrhizal Mutualists.</title>
        <authorList>
            <consortium name="DOE Joint Genome Institute"/>
            <consortium name="Mycorrhizal Genomics Consortium"/>
            <person name="Kohler A."/>
            <person name="Kuo A."/>
            <person name="Nagy L.G."/>
            <person name="Floudas D."/>
            <person name="Copeland A."/>
            <person name="Barry K.W."/>
            <person name="Cichocki N."/>
            <person name="Veneault-Fourrey C."/>
            <person name="LaButti K."/>
            <person name="Lindquist E.A."/>
            <person name="Lipzen A."/>
            <person name="Lundell T."/>
            <person name="Morin E."/>
            <person name="Murat C."/>
            <person name="Riley R."/>
            <person name="Ohm R."/>
            <person name="Sun H."/>
            <person name="Tunlid A."/>
            <person name="Henrissat B."/>
            <person name="Grigoriev I.V."/>
            <person name="Hibbett D.S."/>
            <person name="Martin F."/>
        </authorList>
    </citation>
    <scope>NUCLEOTIDE SEQUENCE [LARGE SCALE GENOMIC DNA]</scope>
    <source>
        <strain evidence="3">UH-Slu-Lm8-n1</strain>
    </source>
</reference>
<dbReference type="EMBL" id="KN835241">
    <property type="protein sequence ID" value="KIK42370.1"/>
    <property type="molecule type" value="Genomic_DNA"/>
</dbReference>
<name>A0A0C9ZX69_9AGAM</name>
<dbReference type="AlphaFoldDB" id="A0A0C9ZX69"/>
<evidence type="ECO:0000313" key="2">
    <source>
        <dbReference type="EMBL" id="KIK42370.1"/>
    </source>
</evidence>
<keyword evidence="1" id="KW-0812">Transmembrane</keyword>
<protein>
    <submittedName>
        <fullName evidence="2">Uncharacterized protein</fullName>
    </submittedName>
</protein>